<reference evidence="2 3" key="1">
    <citation type="journal article" date="2011" name="Stand. Genomic Sci.">
        <title>Complete genome sequence of the hyperthermophilic chemolithoautotroph Pyrolobus fumarii type strain (1A).</title>
        <authorList>
            <person name="Anderson I."/>
            <person name="Goker M."/>
            <person name="Nolan M."/>
            <person name="Lucas S."/>
            <person name="Hammon N."/>
            <person name="Deshpande S."/>
            <person name="Cheng J.F."/>
            <person name="Tapia R."/>
            <person name="Han C."/>
            <person name="Goodwin L."/>
            <person name="Pitluck S."/>
            <person name="Huntemann M."/>
            <person name="Liolios K."/>
            <person name="Ivanova N."/>
            <person name="Pagani I."/>
            <person name="Mavromatis K."/>
            <person name="Ovchinikova G."/>
            <person name="Pati A."/>
            <person name="Chen A."/>
            <person name="Palaniappan K."/>
            <person name="Land M."/>
            <person name="Hauser L."/>
            <person name="Brambilla E.M."/>
            <person name="Huber H."/>
            <person name="Yasawong M."/>
            <person name="Rohde M."/>
            <person name="Spring S."/>
            <person name="Abt B."/>
            <person name="Sikorski J."/>
            <person name="Wirth R."/>
            <person name="Detter J.C."/>
            <person name="Woyke T."/>
            <person name="Bristow J."/>
            <person name="Eisen J.A."/>
            <person name="Markowitz V."/>
            <person name="Hugenholtz P."/>
            <person name="Kyrpides N.C."/>
            <person name="Klenk H.P."/>
            <person name="Lapidus A."/>
        </authorList>
    </citation>
    <scope>NUCLEOTIDE SEQUENCE [LARGE SCALE GENOMIC DNA]</scope>
    <source>
        <strain evidence="3">DSM 11204 / 1A</strain>
    </source>
</reference>
<dbReference type="Pfam" id="PF01402">
    <property type="entry name" value="RHH_1"/>
    <property type="match status" value="1"/>
</dbReference>
<dbReference type="Proteomes" id="UP000001037">
    <property type="component" value="Chromosome"/>
</dbReference>
<feature type="domain" description="Ribbon-helix-helix protein CopG" evidence="1">
    <location>
        <begin position="4"/>
        <end position="41"/>
    </location>
</feature>
<dbReference type="HOGENOM" id="CLU_204310_0_0_2"/>
<dbReference type="GO" id="GO:0006355">
    <property type="term" value="P:regulation of DNA-templated transcription"/>
    <property type="evidence" value="ECO:0007669"/>
    <property type="project" value="InterPro"/>
</dbReference>
<dbReference type="STRING" id="694429.Pyrfu_0567"/>
<dbReference type="InterPro" id="IPR002145">
    <property type="entry name" value="CopG"/>
</dbReference>
<name>G0EGY7_PYRF1</name>
<evidence type="ECO:0000259" key="1">
    <source>
        <dbReference type="Pfam" id="PF01402"/>
    </source>
</evidence>
<keyword evidence="3" id="KW-1185">Reference proteome</keyword>
<evidence type="ECO:0000313" key="3">
    <source>
        <dbReference type="Proteomes" id="UP000001037"/>
    </source>
</evidence>
<gene>
    <name evidence="2" type="ordered locus">Pyrfu_0567</name>
</gene>
<sequence length="68" mass="7976">MTEVTTIKVSKNTLRGLERLKRIMGASSYDEVIRELIREYRASRLSRLMGRRPGLSPLREEERLDARD</sequence>
<organism evidence="2 3">
    <name type="scientific">Pyrolobus fumarii (strain DSM 11204 / 1A)</name>
    <dbReference type="NCBI Taxonomy" id="694429"/>
    <lineage>
        <taxon>Archaea</taxon>
        <taxon>Thermoproteota</taxon>
        <taxon>Thermoprotei</taxon>
        <taxon>Desulfurococcales</taxon>
        <taxon>Pyrodictiaceae</taxon>
        <taxon>Pyrolobus</taxon>
    </lineage>
</organism>
<dbReference type="InParanoid" id="G0EGY7"/>
<dbReference type="RefSeq" id="WP_014026114.1">
    <property type="nucleotide sequence ID" value="NC_015931.1"/>
</dbReference>
<evidence type="ECO:0000313" key="2">
    <source>
        <dbReference type="EMBL" id="AEM38437.1"/>
    </source>
</evidence>
<dbReference type="EMBL" id="CP002838">
    <property type="protein sequence ID" value="AEM38437.1"/>
    <property type="molecule type" value="Genomic_DNA"/>
</dbReference>
<dbReference type="AlphaFoldDB" id="G0EGY7"/>
<dbReference type="eggNOG" id="arCOG06085">
    <property type="taxonomic scope" value="Archaea"/>
</dbReference>
<dbReference type="KEGG" id="pfm:Pyrfu_0567"/>
<dbReference type="GeneID" id="11139029"/>
<proteinExistence type="predicted"/>
<accession>G0EGY7</accession>
<protein>
    <recommendedName>
        <fullName evidence="1">Ribbon-helix-helix protein CopG domain-containing protein</fullName>
    </recommendedName>
</protein>